<dbReference type="Gene3D" id="3.40.50.1400">
    <property type="match status" value="1"/>
</dbReference>
<comment type="similarity">
    <text evidence="2">Belongs to the CobH/CbiC family.</text>
</comment>
<dbReference type="InterPro" id="IPR003722">
    <property type="entry name" value="Cbl_synth_CobH/CbiC"/>
</dbReference>
<protein>
    <submittedName>
        <fullName evidence="8">Precorrin-8X methylmutase</fullName>
    </submittedName>
</protein>
<evidence type="ECO:0000256" key="5">
    <source>
        <dbReference type="ARBA" id="ARBA00023235"/>
    </source>
</evidence>
<name>A0A1W6K3F1_9CREN</name>
<dbReference type="SUPFAM" id="SSF53800">
    <property type="entry name" value="Chelatase"/>
    <property type="match status" value="1"/>
</dbReference>
<dbReference type="Proteomes" id="UP000193404">
    <property type="component" value="Chromosome"/>
</dbReference>
<dbReference type="NCBIfam" id="NF004449">
    <property type="entry name" value="PRK05782.1"/>
    <property type="match status" value="1"/>
</dbReference>
<feature type="domain" description="Cobalamin biosynthesis precorrin-8X methylmutase CobH/CbiC" evidence="7">
    <location>
        <begin position="144"/>
        <end position="326"/>
    </location>
</feature>
<keyword evidence="6" id="KW-0456">Lyase</keyword>
<dbReference type="Pfam" id="PF02570">
    <property type="entry name" value="CbiC"/>
    <property type="match status" value="1"/>
</dbReference>
<evidence type="ECO:0000256" key="3">
    <source>
        <dbReference type="ARBA" id="ARBA00022573"/>
    </source>
</evidence>
<dbReference type="STRING" id="282676.B6F84_01195"/>
<evidence type="ECO:0000256" key="1">
    <source>
        <dbReference type="ARBA" id="ARBA00004953"/>
    </source>
</evidence>
<evidence type="ECO:0000256" key="2">
    <source>
        <dbReference type="ARBA" id="ARBA00009774"/>
    </source>
</evidence>
<dbReference type="InterPro" id="IPR002762">
    <property type="entry name" value="CbiX-like"/>
</dbReference>
<evidence type="ECO:0000313" key="9">
    <source>
        <dbReference type="Proteomes" id="UP000193404"/>
    </source>
</evidence>
<keyword evidence="3" id="KW-0169">Cobalamin biosynthesis</keyword>
<dbReference type="GO" id="GO:0046872">
    <property type="term" value="F:metal ion binding"/>
    <property type="evidence" value="ECO:0007669"/>
    <property type="project" value="UniProtKB-KW"/>
</dbReference>
<organism evidence="8 9">
    <name type="scientific">Acidianus manzaensis</name>
    <dbReference type="NCBI Taxonomy" id="282676"/>
    <lineage>
        <taxon>Archaea</taxon>
        <taxon>Thermoproteota</taxon>
        <taxon>Thermoprotei</taxon>
        <taxon>Sulfolobales</taxon>
        <taxon>Sulfolobaceae</taxon>
        <taxon>Acidianus</taxon>
    </lineage>
</organism>
<dbReference type="PANTHER" id="PTHR43588">
    <property type="entry name" value="COBALT-PRECORRIN-8 METHYLMUTASE"/>
    <property type="match status" value="1"/>
</dbReference>
<dbReference type="Gene3D" id="3.40.50.10230">
    <property type="entry name" value="Cobalamin biosynthesis CobH/CbiC, precorrin-8X methylmutase"/>
    <property type="match status" value="1"/>
</dbReference>
<dbReference type="PANTHER" id="PTHR43588:SF1">
    <property type="entry name" value="COBALT-PRECORRIN-8 METHYLMUTASE"/>
    <property type="match status" value="1"/>
</dbReference>
<dbReference type="GO" id="GO:0016993">
    <property type="term" value="F:precorrin-8X methylmutase activity"/>
    <property type="evidence" value="ECO:0007669"/>
    <property type="project" value="InterPro"/>
</dbReference>
<evidence type="ECO:0000313" key="8">
    <source>
        <dbReference type="EMBL" id="ARM77005.1"/>
    </source>
</evidence>
<dbReference type="KEGG" id="aman:B6F84_01195"/>
<reference evidence="8 9" key="1">
    <citation type="submission" date="2017-03" db="EMBL/GenBank/DDBJ databases">
        <title>Sulfur activation and transportation mechanism of thermophilic Archaea Acidianus manzaensis YN-25.</title>
        <authorList>
            <person name="Ma Y."/>
            <person name="Yang Y."/>
            <person name="Xia J."/>
        </authorList>
    </citation>
    <scope>NUCLEOTIDE SEQUENCE [LARGE SCALE GENOMIC DNA]</scope>
    <source>
        <strain evidence="8 9">YN-25</strain>
    </source>
</reference>
<accession>A0A1W6K3F1</accession>
<dbReference type="EMBL" id="CP020477">
    <property type="protein sequence ID" value="ARM77005.1"/>
    <property type="molecule type" value="Genomic_DNA"/>
</dbReference>
<sequence>MKMNEAIVIITHGSRRGTFVEDMQNVAEFLEDKLLREVILSHNEFTEPNWRNVLDELTSKGVKKIVFSLAFLGRGNHIAKDIMGSLGLEMEFYTWKKTNWKGKDIEVYFTRPLADSNLVKIALLSRISRAFNEIHVDAVEDPYEIEDRTMNIIKEMIKDKVENKRYLELYARSVYATGNPDIINHIYISDNFLDSAIEALRGGIEILADIKMVSVGIRWKVRTLIDDERTKELSKKLGITRAEASISLGLKEGSYGIVIGNSPTAILGLLKEEAEVPFVIATPPGFTNAKELKEELIKRKQYPSFVVKGNLGGSNIAVSVMNEVIREAKQ</sequence>
<dbReference type="SUPFAM" id="SSF63965">
    <property type="entry name" value="Precorrin-8X methylmutase CbiC/CobH"/>
    <property type="match status" value="1"/>
</dbReference>
<dbReference type="AlphaFoldDB" id="A0A1W6K3F1"/>
<proteinExistence type="inferred from homology"/>
<evidence type="ECO:0000256" key="4">
    <source>
        <dbReference type="ARBA" id="ARBA00022723"/>
    </source>
</evidence>
<evidence type="ECO:0000259" key="7">
    <source>
        <dbReference type="Pfam" id="PF02570"/>
    </source>
</evidence>
<dbReference type="GO" id="GO:0016829">
    <property type="term" value="F:lyase activity"/>
    <property type="evidence" value="ECO:0007669"/>
    <property type="project" value="UniProtKB-KW"/>
</dbReference>
<dbReference type="InterPro" id="IPR036588">
    <property type="entry name" value="CobH/CbiC_sf"/>
</dbReference>
<keyword evidence="5" id="KW-0413">Isomerase</keyword>
<dbReference type="GO" id="GO:0009236">
    <property type="term" value="P:cobalamin biosynthetic process"/>
    <property type="evidence" value="ECO:0007669"/>
    <property type="project" value="UniProtKB-UniPathway"/>
</dbReference>
<keyword evidence="4" id="KW-0479">Metal-binding</keyword>
<comment type="pathway">
    <text evidence="1">Cofactor biosynthesis; adenosylcobalamin biosynthesis.</text>
</comment>
<gene>
    <name evidence="8" type="ORF">B6F84_01195</name>
</gene>
<dbReference type="UniPathway" id="UPA00148"/>
<evidence type="ECO:0000256" key="6">
    <source>
        <dbReference type="ARBA" id="ARBA00023239"/>
    </source>
</evidence>
<keyword evidence="9" id="KW-1185">Reference proteome</keyword>
<dbReference type="Pfam" id="PF01903">
    <property type="entry name" value="CbiX"/>
    <property type="match status" value="1"/>
</dbReference>